<dbReference type="InterPro" id="IPR038136">
    <property type="entry name" value="CofD-like_dom_sf"/>
</dbReference>
<evidence type="ECO:0000313" key="3">
    <source>
        <dbReference type="EMBL" id="ACY12701.1"/>
    </source>
</evidence>
<sequence length="326" mass="34500">MSRAPRIVALSGGVGGARFVHGLAAALAPAAAAADASASAGAAEQLTVIVNTGDDFRWWGLAISPDLDTVMYTLAGLSDDERGWGLRGESFAALSMVAAYGGETWFQLGDRDLATHLQRSEALARGDSLSAVTARLCARLGVGPRVLPMADAPRQTRIDTAEHGSLLFQEWFVRERTRPRPERIWFEGTTTPAPAAMEALAEADLVLIGPSNPYVSIDPMLGLDGVREALARVPVVAVSPIVGGRAVKGPLAEMIPQLAGRPASAAAVCAHYQERWDGLLRGFVVESDDASEITELPVLGTDTIMRDHAARARLARATLAFAESLR</sequence>
<dbReference type="SUPFAM" id="SSF142338">
    <property type="entry name" value="CofD-like"/>
    <property type="match status" value="1"/>
</dbReference>
<dbReference type="OrthoDB" id="9783842at2"/>
<evidence type="ECO:0000313" key="4">
    <source>
        <dbReference type="Proteomes" id="UP000001880"/>
    </source>
</evidence>
<gene>
    <name evidence="3" type="ordered locus">Hoch_0060</name>
</gene>
<dbReference type="Proteomes" id="UP000001880">
    <property type="component" value="Chromosome"/>
</dbReference>
<keyword evidence="1" id="KW-0808">Transferase</keyword>
<evidence type="ECO:0000256" key="2">
    <source>
        <dbReference type="ARBA" id="ARBA00022842"/>
    </source>
</evidence>
<dbReference type="PANTHER" id="PTHR43007:SF1">
    <property type="entry name" value="2-PHOSPHO-L-LACTATE TRANSFERASE"/>
    <property type="match status" value="1"/>
</dbReference>
<evidence type="ECO:0000256" key="1">
    <source>
        <dbReference type="ARBA" id="ARBA00022679"/>
    </source>
</evidence>
<reference evidence="3 4" key="1">
    <citation type="journal article" date="2010" name="Stand. Genomic Sci.">
        <title>Complete genome sequence of Haliangium ochraceum type strain (SMP-2).</title>
        <authorList>
            <consortium name="US DOE Joint Genome Institute (JGI-PGF)"/>
            <person name="Ivanova N."/>
            <person name="Daum C."/>
            <person name="Lang E."/>
            <person name="Abt B."/>
            <person name="Kopitz M."/>
            <person name="Saunders E."/>
            <person name="Lapidus A."/>
            <person name="Lucas S."/>
            <person name="Glavina Del Rio T."/>
            <person name="Nolan M."/>
            <person name="Tice H."/>
            <person name="Copeland A."/>
            <person name="Cheng J.F."/>
            <person name="Chen F."/>
            <person name="Bruce D."/>
            <person name="Goodwin L."/>
            <person name="Pitluck S."/>
            <person name="Mavromatis K."/>
            <person name="Pati A."/>
            <person name="Mikhailova N."/>
            <person name="Chen A."/>
            <person name="Palaniappan K."/>
            <person name="Land M."/>
            <person name="Hauser L."/>
            <person name="Chang Y.J."/>
            <person name="Jeffries C.D."/>
            <person name="Detter J.C."/>
            <person name="Brettin T."/>
            <person name="Rohde M."/>
            <person name="Goker M."/>
            <person name="Bristow J."/>
            <person name="Markowitz V."/>
            <person name="Eisen J.A."/>
            <person name="Hugenholtz P."/>
            <person name="Kyrpides N.C."/>
            <person name="Klenk H.P."/>
        </authorList>
    </citation>
    <scope>NUCLEOTIDE SEQUENCE [LARGE SCALE GENOMIC DNA]</scope>
    <source>
        <strain evidence="4">DSM 14365 / CIP 107738 / JCM 11303 / AJ 13395 / SMP-2</strain>
    </source>
</reference>
<keyword evidence="4" id="KW-1185">Reference proteome</keyword>
<proteinExistence type="inferred from homology"/>
<accession>D0LGF5</accession>
<keyword evidence="2" id="KW-0460">Magnesium</keyword>
<protein>
    <submittedName>
        <fullName evidence="3">LPPG domain protein containing protein</fullName>
    </submittedName>
</protein>
<dbReference type="KEGG" id="hoh:Hoch_0060"/>
<dbReference type="GO" id="GO:0000287">
    <property type="term" value="F:magnesium ion binding"/>
    <property type="evidence" value="ECO:0007669"/>
    <property type="project" value="InterPro"/>
</dbReference>
<dbReference type="EMBL" id="CP001804">
    <property type="protein sequence ID" value="ACY12701.1"/>
    <property type="molecule type" value="Genomic_DNA"/>
</dbReference>
<dbReference type="AlphaFoldDB" id="D0LGF5"/>
<dbReference type="InterPro" id="IPR002882">
    <property type="entry name" value="CofD"/>
</dbReference>
<dbReference type="RefSeq" id="WP_012825328.1">
    <property type="nucleotide sequence ID" value="NC_013440.1"/>
</dbReference>
<dbReference type="NCBIfam" id="TIGR01819">
    <property type="entry name" value="F420_cofD"/>
    <property type="match status" value="1"/>
</dbReference>
<dbReference type="Gene3D" id="1.10.8.240">
    <property type="entry name" value="CofD-like domain"/>
    <property type="match status" value="1"/>
</dbReference>
<dbReference type="Pfam" id="PF01933">
    <property type="entry name" value="CofD"/>
    <property type="match status" value="1"/>
</dbReference>
<name>D0LGF5_HALO1</name>
<dbReference type="STRING" id="502025.Hoch_0060"/>
<dbReference type="GO" id="GO:0043743">
    <property type="term" value="F:LPPG:FO 2-phospho-L-lactate transferase activity"/>
    <property type="evidence" value="ECO:0007669"/>
    <property type="project" value="InterPro"/>
</dbReference>
<dbReference type="PANTHER" id="PTHR43007">
    <property type="entry name" value="2-PHOSPHO-L-LACTATE TRANSFERASE"/>
    <property type="match status" value="1"/>
</dbReference>
<dbReference type="HAMAP" id="MF_01257">
    <property type="entry name" value="CofD"/>
    <property type="match status" value="1"/>
</dbReference>
<dbReference type="HOGENOM" id="CLU_055795_0_0_7"/>
<dbReference type="InterPro" id="IPR010115">
    <property type="entry name" value="FbiA/CofD"/>
</dbReference>
<dbReference type="eggNOG" id="COG0391">
    <property type="taxonomic scope" value="Bacteria"/>
</dbReference>
<organism evidence="3 4">
    <name type="scientific">Haliangium ochraceum (strain DSM 14365 / JCM 11303 / SMP-2)</name>
    <dbReference type="NCBI Taxonomy" id="502025"/>
    <lineage>
        <taxon>Bacteria</taxon>
        <taxon>Pseudomonadati</taxon>
        <taxon>Myxococcota</taxon>
        <taxon>Polyangia</taxon>
        <taxon>Haliangiales</taxon>
        <taxon>Kofleriaceae</taxon>
        <taxon>Haliangium</taxon>
    </lineage>
</organism>
<dbReference type="Gene3D" id="3.40.50.10680">
    <property type="entry name" value="CofD-like domains"/>
    <property type="match status" value="1"/>
</dbReference>